<feature type="repeat" description="Cell wall-binding" evidence="3">
    <location>
        <begin position="2044"/>
        <end position="2063"/>
    </location>
</feature>
<feature type="repeat" description="Cell wall-binding" evidence="3">
    <location>
        <begin position="2145"/>
        <end position="2164"/>
    </location>
</feature>
<dbReference type="PROSITE" id="PS50835">
    <property type="entry name" value="IG_LIKE"/>
    <property type="match status" value="2"/>
</dbReference>
<sequence>MKANIRKRRLSMLLSSLLAVTCILGSIPVSAVSPRALIKENIALDCSYEASPSAHASYPDSGGKELTDGNVGINSFYDGKWAGWSGHGTTPVEVTFDLGSVQAFSELEAVTLNNNAAGGIKYPLSIQFDYSVDGTNWIPAVSEEFPSDAPADSVYTYSYVFPEEVEGRYVKLSFPANRWAFFSEVRVIQLREDLTPTAEEPSILEDLPERLEKQEGDSVTLSVDASVSDGGTLSYQWYKGSDPVGDDSSSLTLENLTLDDRGSYYVVITNTKDDLTASATSTTCTLNVAAQQIDANNVISCLPYVTNLRDGNANQGTGDFGDNDDVFRSKLTDGEKAPYGASYSARQFVLMHWPLKEEERVVHISFDFQSLKSFQQINISAWGGESGIHIPSNALIEYQKEDGSWAELYNGALPTADVASHQQLTYLVPGGQSITAKGIRFALTVSSYWICLDEIEVLAEGDGTVPNINPPTEVADKPVFSEDLPVSLIKKVGDKITLSVNATVQDGGTLNYQWYKGSSKIGTNSNTYEIASATEADSGSYYVIVTNAKDGLFNTAESTNCFLTVQDAEDPGPVSDSIIKGLTYITSYRDGDAAQGKGDFHADHPDVGKSRLTDGLKANKWGDTATVGYNAATAKKPLDITFSFGEAKTFQEIQIGAFGGDSGIGMPSDIQIEIKNGGEEWIPLYRGSTVADGPGKRYVFTSLYEADITATDLRFTIGASGSWIFLDEIEVFEKATGQTPFAEMELNFQPKNNNLALGLPYECSYEASPSYPDTNHTELTDGKYATTSYAHSSWVGFLDNSSVNPVDITFDLGKITSFEEIKFNNLRSGSVGIKLFKNIRIQVSNDKENWEELVYYDVPAATVESLYYQYKYTAYEPIRARYVRVSFGFSGWGFVDEIEILAQAEGLADVDNNLALHRSYTSHPDADPAHPDTASLTKLTDGRTGTADITQLAWVGYLAGSGDNEIVVDLGKEASFEQVGASFLNDAGNNVLIPLHVNVSYSSDGSAWKDFAQKTLDPIDSDEPVIYAFKADIASAATGRYVKFSFPASSRVFLDEIGVYAHKVIVADPDEADPMPLDTNDIAIGSTYTTSIAPSSKYPDKGSQLTNGKRANPIYSDGQWVGYQPSSGEEQFTITLDLGASKSFEQVKIGFIESLAQLLNVYIPEDITVEYSDNNSSWTIYQAKTKLERHAGYNVLRFYSDRNPVTARYLKFTMTLQGLTFIDQIEVLKEFVPGVDSSMAPDNVKLKNLVRGSSKVGVSRPADFRNAVEVLTDGLYGVTGSQYDQNWMGFKKSSNELNNHIMVDLDLTAMGSVSKVIVHSRHDSSTGITTPQNLKFYASYNMKTWSYVADFRAVPDENGKIELVWDGAIDGFNASEEGSNAVYTRYIRIEFDTPEDGYVYLDEVQVYGKMGKCFNASLSKGSDGLYNVAAGKSYEVLPFRGSTQHPDIDNLEITDLNFGTESLEDSAWSELNQNEMQGKDYTTRWPMKQIVVDLGDVKTITKTRLQLTGVFNMNFRRPWAVYTYASMDGETWTPLSRNYTGGIWGSGFAAYGWNNTDSSGTDHDQTGGAAMMAARYVRVDVEPWISALVSELEVFGYDGHLEGAAVAENGRLLEEGQEFQHVGESTGDINDLVLCYNGWYGFDAESGRYKGNWNRSDFRPYLTYINDQGKAVDTMFDGILLLGLRSQYKREFMQTNDSEHLREEDWYWYLDKTFGEGGDVDELNEAATIAAQELNDPNYKVKLVVMDPGIYTKFTKFGYLGGDHMLNFQVDADWKYASDWWLSEVERRFNEGNYDHVELAGYYWLDEQYGFGETLWYQKYHQQWIHDHGYKFYWIPMSPANGYLWGHDVGFDAIAFQPGHYFTNAFEPEKKGYLGTGYVENCIGLASYGNMTIEFEMDGATFTDHFKYNQFLDYLNAAQMNGIGEPSVYRVWYQDVKAVLNTAYSGNETVRSLYDYMYQLKNGQYEVQPYISPDDLGDGPRLFEIPGYVYRENILGGGDSSIGGGGSGNGAIIKPEPDDKPAIEYEWEKIDDGYKLKNADGEYVTGWAKVDGKWYYLNADGIRQTGWQKVQNQWYYLKSDGAMATGWLKLGNTWYYLKASGVMATGWLQDGGVWYYLYNWGGMANSSWVQIGGVWYYFRGNGHMMTGWLQQGNTWYYLKASGAMATNWNWVENNCYYFAENGKMAANTIIDGYKVNASGAWVK</sequence>
<proteinExistence type="predicted"/>
<dbReference type="SUPFAM" id="SSF48726">
    <property type="entry name" value="Immunoglobulin"/>
    <property type="match status" value="2"/>
</dbReference>
<accession>A0A926E7S8</accession>
<dbReference type="InterPro" id="IPR032329">
    <property type="entry name" value="DUF4855"/>
</dbReference>
<feature type="domain" description="F5/8 type C" evidence="5">
    <location>
        <begin position="577"/>
        <end position="734"/>
    </location>
</feature>
<evidence type="ECO:0000259" key="6">
    <source>
        <dbReference type="PROSITE" id="PS50835"/>
    </source>
</evidence>
<dbReference type="GO" id="GO:0016798">
    <property type="term" value="F:hydrolase activity, acting on glycosyl bonds"/>
    <property type="evidence" value="ECO:0007669"/>
    <property type="project" value="UniProtKB-KW"/>
</dbReference>
<evidence type="ECO:0000256" key="4">
    <source>
        <dbReference type="SAM" id="SignalP"/>
    </source>
</evidence>
<dbReference type="Pfam" id="PF01473">
    <property type="entry name" value="Choline_bind_1"/>
    <property type="match status" value="1"/>
</dbReference>
<evidence type="ECO:0000256" key="1">
    <source>
        <dbReference type="ARBA" id="ARBA00022737"/>
    </source>
</evidence>
<feature type="domain" description="Ig-like" evidence="6">
    <location>
        <begin position="201"/>
        <end position="282"/>
    </location>
</feature>
<evidence type="ECO:0000313" key="8">
    <source>
        <dbReference type="Proteomes" id="UP000610760"/>
    </source>
</evidence>
<dbReference type="SUPFAM" id="SSF69360">
    <property type="entry name" value="Cell wall binding repeat"/>
    <property type="match status" value="1"/>
</dbReference>
<dbReference type="EMBL" id="JACRSV010000008">
    <property type="protein sequence ID" value="MBC8561010.1"/>
    <property type="molecule type" value="Genomic_DNA"/>
</dbReference>
<name>A0A926E7S8_9FIRM</name>
<dbReference type="Gene3D" id="2.10.270.10">
    <property type="entry name" value="Cholin Binding"/>
    <property type="match status" value="2"/>
</dbReference>
<feature type="domain" description="F5/8 type C" evidence="5">
    <location>
        <begin position="953"/>
        <end position="1044"/>
    </location>
</feature>
<dbReference type="RefSeq" id="WP_249296319.1">
    <property type="nucleotide sequence ID" value="NZ_JACRSV010000008.1"/>
</dbReference>
<feature type="domain" description="F5/8 type C" evidence="5">
    <location>
        <begin position="1072"/>
        <end position="1230"/>
    </location>
</feature>
<feature type="signal peptide" evidence="4">
    <location>
        <begin position="1"/>
        <end position="31"/>
    </location>
</feature>
<dbReference type="Gene3D" id="2.60.40.10">
    <property type="entry name" value="Immunoglobulins"/>
    <property type="match status" value="2"/>
</dbReference>
<keyword evidence="2" id="KW-0378">Hydrolase</keyword>
<dbReference type="InterPro" id="IPR036179">
    <property type="entry name" value="Ig-like_dom_sf"/>
</dbReference>
<feature type="domain" description="F5/8 type C" evidence="5">
    <location>
        <begin position="1413"/>
        <end position="1597"/>
    </location>
</feature>
<comment type="caution">
    <text evidence="7">The sequence shown here is derived from an EMBL/GenBank/DDBJ whole genome shotgun (WGS) entry which is preliminary data.</text>
</comment>
<organism evidence="7 8">
    <name type="scientific">Fumia xinanensis</name>
    <dbReference type="NCBI Taxonomy" id="2763659"/>
    <lineage>
        <taxon>Bacteria</taxon>
        <taxon>Bacillati</taxon>
        <taxon>Bacillota</taxon>
        <taxon>Clostridia</taxon>
        <taxon>Eubacteriales</taxon>
        <taxon>Oscillospiraceae</taxon>
        <taxon>Fumia</taxon>
    </lineage>
</organism>
<dbReference type="Gene3D" id="2.60.120.260">
    <property type="entry name" value="Galactose-binding domain-like"/>
    <property type="match status" value="7"/>
</dbReference>
<gene>
    <name evidence="7" type="ORF">H8710_13185</name>
</gene>
<keyword evidence="1" id="KW-0677">Repeat</keyword>
<dbReference type="InterPro" id="IPR013783">
    <property type="entry name" value="Ig-like_fold"/>
</dbReference>
<feature type="chain" id="PRO_5037273104" evidence="4">
    <location>
        <begin position="32"/>
        <end position="2203"/>
    </location>
</feature>
<protein>
    <submittedName>
        <fullName evidence="7">DUF4855 domain-containing protein</fullName>
    </submittedName>
</protein>
<feature type="repeat" description="Cell wall-binding" evidence="3">
    <location>
        <begin position="2125"/>
        <end position="2144"/>
    </location>
</feature>
<evidence type="ECO:0000259" key="5">
    <source>
        <dbReference type="PROSITE" id="PS50022"/>
    </source>
</evidence>
<keyword evidence="4" id="KW-0732">Signal</keyword>
<dbReference type="InterPro" id="IPR007110">
    <property type="entry name" value="Ig-like_dom"/>
</dbReference>
<dbReference type="InterPro" id="IPR008979">
    <property type="entry name" value="Galactose-bd-like_sf"/>
</dbReference>
<evidence type="ECO:0000256" key="2">
    <source>
        <dbReference type="ARBA" id="ARBA00023295"/>
    </source>
</evidence>
<dbReference type="PROSITE" id="PS50022">
    <property type="entry name" value="FA58C_3"/>
    <property type="match status" value="6"/>
</dbReference>
<reference evidence="7" key="1">
    <citation type="submission" date="2020-08" db="EMBL/GenBank/DDBJ databases">
        <title>Genome public.</title>
        <authorList>
            <person name="Liu C."/>
            <person name="Sun Q."/>
        </authorList>
    </citation>
    <scope>NUCLEOTIDE SEQUENCE</scope>
    <source>
        <strain evidence="7">NSJ-33</strain>
    </source>
</reference>
<feature type="domain" description="F5/8 type C" evidence="5">
    <location>
        <begin position="752"/>
        <end position="905"/>
    </location>
</feature>
<dbReference type="SUPFAM" id="SSF49785">
    <property type="entry name" value="Galactose-binding domain-like"/>
    <property type="match status" value="7"/>
</dbReference>
<dbReference type="Proteomes" id="UP000610760">
    <property type="component" value="Unassembled WGS sequence"/>
</dbReference>
<dbReference type="PROSITE" id="PS51170">
    <property type="entry name" value="CW"/>
    <property type="match status" value="6"/>
</dbReference>
<dbReference type="Pfam" id="PF00754">
    <property type="entry name" value="F5_F8_type_C"/>
    <property type="match status" value="3"/>
</dbReference>
<feature type="domain" description="F5/8 type C" evidence="5">
    <location>
        <begin position="31"/>
        <end position="192"/>
    </location>
</feature>
<dbReference type="PANTHER" id="PTHR46013:SF4">
    <property type="entry name" value="B-CELL RECEPTOR CD22-RELATED"/>
    <property type="match status" value="1"/>
</dbReference>
<feature type="repeat" description="Cell wall-binding" evidence="3">
    <location>
        <begin position="2084"/>
        <end position="2103"/>
    </location>
</feature>
<dbReference type="PANTHER" id="PTHR46013">
    <property type="entry name" value="VASCULAR CELL ADHESION MOLECULE 1"/>
    <property type="match status" value="1"/>
</dbReference>
<dbReference type="Pfam" id="PF16147">
    <property type="entry name" value="DUF4855"/>
    <property type="match status" value="1"/>
</dbReference>
<feature type="repeat" description="Cell wall-binding" evidence="3">
    <location>
        <begin position="2104"/>
        <end position="2123"/>
    </location>
</feature>
<keyword evidence="2" id="KW-0326">Glycosidase</keyword>
<dbReference type="Pfam" id="PF19127">
    <property type="entry name" value="Choline_bind_3"/>
    <property type="match status" value="2"/>
</dbReference>
<dbReference type="Pfam" id="PF19085">
    <property type="entry name" value="Choline_bind_2"/>
    <property type="match status" value="1"/>
</dbReference>
<evidence type="ECO:0000313" key="7">
    <source>
        <dbReference type="EMBL" id="MBC8561010.1"/>
    </source>
</evidence>
<dbReference type="InterPro" id="IPR000421">
    <property type="entry name" value="FA58C"/>
</dbReference>
<keyword evidence="8" id="KW-1185">Reference proteome</keyword>
<feature type="domain" description="Ig-like" evidence="6">
    <location>
        <begin position="478"/>
        <end position="559"/>
    </location>
</feature>
<dbReference type="SMART" id="SM00409">
    <property type="entry name" value="IG"/>
    <property type="match status" value="2"/>
</dbReference>
<feature type="repeat" description="Cell wall-binding" evidence="3">
    <location>
        <begin position="2064"/>
        <end position="2083"/>
    </location>
</feature>
<dbReference type="InterPro" id="IPR003599">
    <property type="entry name" value="Ig_sub"/>
</dbReference>
<dbReference type="InterPro" id="IPR018337">
    <property type="entry name" value="Cell_wall/Cho-bd_repeat"/>
</dbReference>
<evidence type="ECO:0000256" key="3">
    <source>
        <dbReference type="PROSITE-ProRule" id="PRU00591"/>
    </source>
</evidence>